<gene>
    <name evidence="1" type="ORF">IV500_04770</name>
</gene>
<dbReference type="AlphaFoldDB" id="A0A931G3J0"/>
<sequence>MSTMICKVLGYGLTDLQHGDDRMNWESPLLDFTAAPTFTEFADHPATVKGREFSWLEPAECVRRMGDAHPHRSLDSCVVHNAESGSESVLVLVPPSRANDWSRSDDTFDYLEAHFGDEPDMEPVVRELRTGITPFDGLWMDRETGAELHKFGMFRRLLQSGDPSPERLLAAARSIAVLPNFDADETLGELAAGTITGKPVTDTEPLFHDADVAEDRLVRLVPAEVRELASFGHLFTDPDTWKSLVPVHYTYWS</sequence>
<comment type="caution">
    <text evidence="1">The sequence shown here is derived from an EMBL/GenBank/DDBJ whole genome shotgun (WGS) entry which is preliminary data.</text>
</comment>
<reference evidence="1 2" key="1">
    <citation type="submission" date="2020-11" db="EMBL/GenBank/DDBJ databases">
        <title>Arthrobacter antarcticus sp. nov., isolated from Antarctic Soil.</title>
        <authorList>
            <person name="Li J."/>
        </authorList>
    </citation>
    <scope>NUCLEOTIDE SEQUENCE [LARGE SCALE GENOMIC DNA]</scope>
    <source>
        <strain evidence="1 2">Z1-20</strain>
    </source>
</reference>
<evidence type="ECO:0000313" key="2">
    <source>
        <dbReference type="Proteomes" id="UP000655366"/>
    </source>
</evidence>
<evidence type="ECO:0000313" key="1">
    <source>
        <dbReference type="EMBL" id="MBG0738731.1"/>
    </source>
</evidence>
<name>A0A931G3J0_9MICC</name>
<proteinExistence type="predicted"/>
<dbReference type="EMBL" id="JADNYM010000005">
    <property type="protein sequence ID" value="MBG0738731.1"/>
    <property type="molecule type" value="Genomic_DNA"/>
</dbReference>
<dbReference type="RefSeq" id="WP_196395677.1">
    <property type="nucleotide sequence ID" value="NZ_JADNYM010000005.1"/>
</dbReference>
<keyword evidence="2" id="KW-1185">Reference proteome</keyword>
<organism evidence="1 2">
    <name type="scientific">Arthrobacter terrae</name>
    <dbReference type="NCBI Taxonomy" id="2935737"/>
    <lineage>
        <taxon>Bacteria</taxon>
        <taxon>Bacillati</taxon>
        <taxon>Actinomycetota</taxon>
        <taxon>Actinomycetes</taxon>
        <taxon>Micrococcales</taxon>
        <taxon>Micrococcaceae</taxon>
        <taxon>Arthrobacter</taxon>
    </lineage>
</organism>
<dbReference type="Proteomes" id="UP000655366">
    <property type="component" value="Unassembled WGS sequence"/>
</dbReference>
<accession>A0A931G3J0</accession>
<protein>
    <submittedName>
        <fullName evidence="1">Uncharacterized protein</fullName>
    </submittedName>
</protein>